<gene>
    <name evidence="2" type="ORF">E5676_scaffold2030G00600</name>
</gene>
<dbReference type="InterPro" id="IPR054722">
    <property type="entry name" value="PolX-like_BBD"/>
</dbReference>
<sequence length="173" mass="18896">METALYVSTARNSGTPRIGVGNSMVVPQESYCKQNNPLTLGAIAQSSMPQSLDLISVDEKNLWILNSGATDYLIGSSEHFVSYTPYVGNEKIRIVDSFLVPIFGKGQIVPFEGLSLYNVSHASKLSYNLFSISKVTRELHSKGTFLPESVCLQDLSSGRTIDTTQHSKGILHP</sequence>
<organism evidence="2 3">
    <name type="scientific">Cucumis melo var. makuwa</name>
    <name type="common">Oriental melon</name>
    <dbReference type="NCBI Taxonomy" id="1194695"/>
    <lineage>
        <taxon>Eukaryota</taxon>
        <taxon>Viridiplantae</taxon>
        <taxon>Streptophyta</taxon>
        <taxon>Embryophyta</taxon>
        <taxon>Tracheophyta</taxon>
        <taxon>Spermatophyta</taxon>
        <taxon>Magnoliopsida</taxon>
        <taxon>eudicotyledons</taxon>
        <taxon>Gunneridae</taxon>
        <taxon>Pentapetalae</taxon>
        <taxon>rosids</taxon>
        <taxon>fabids</taxon>
        <taxon>Cucurbitales</taxon>
        <taxon>Cucurbitaceae</taxon>
        <taxon>Benincaseae</taxon>
        <taxon>Cucumis</taxon>
    </lineage>
</organism>
<keyword evidence="2" id="KW-0695">RNA-directed DNA polymerase</keyword>
<keyword evidence="2" id="KW-0548">Nucleotidyltransferase</keyword>
<reference evidence="2 3" key="1">
    <citation type="submission" date="2019-08" db="EMBL/GenBank/DDBJ databases">
        <title>Draft genome sequences of two oriental melons (Cucumis melo L. var makuwa).</title>
        <authorList>
            <person name="Kwon S.-Y."/>
        </authorList>
    </citation>
    <scope>NUCLEOTIDE SEQUENCE [LARGE SCALE GENOMIC DNA]</scope>
    <source>
        <strain evidence="3">cv. Chang Bougi</strain>
        <tissue evidence="2">Leaf</tissue>
    </source>
</reference>
<evidence type="ECO:0000259" key="1">
    <source>
        <dbReference type="Pfam" id="PF22936"/>
    </source>
</evidence>
<dbReference type="AlphaFoldDB" id="A0A5D3DYR3"/>
<dbReference type="EMBL" id="SSTD01002097">
    <property type="protein sequence ID" value="TYK28634.1"/>
    <property type="molecule type" value="Genomic_DNA"/>
</dbReference>
<evidence type="ECO:0000313" key="3">
    <source>
        <dbReference type="Proteomes" id="UP000321947"/>
    </source>
</evidence>
<protein>
    <submittedName>
        <fullName evidence="2">Reverse transcriptase</fullName>
    </submittedName>
</protein>
<keyword evidence="2" id="KW-0808">Transferase</keyword>
<name>A0A5D3DYR3_CUCMM</name>
<evidence type="ECO:0000313" key="2">
    <source>
        <dbReference type="EMBL" id="TYK28634.1"/>
    </source>
</evidence>
<dbReference type="Pfam" id="PF22936">
    <property type="entry name" value="Pol_BBD"/>
    <property type="match status" value="1"/>
</dbReference>
<comment type="caution">
    <text evidence="2">The sequence shown here is derived from an EMBL/GenBank/DDBJ whole genome shotgun (WGS) entry which is preliminary data.</text>
</comment>
<feature type="domain" description="Retrovirus-related Pol polyprotein from transposon TNT 1-94-like beta-barrel" evidence="1">
    <location>
        <begin position="63"/>
        <end position="137"/>
    </location>
</feature>
<proteinExistence type="predicted"/>
<accession>A0A5D3DYR3</accession>
<dbReference type="GO" id="GO:0003964">
    <property type="term" value="F:RNA-directed DNA polymerase activity"/>
    <property type="evidence" value="ECO:0007669"/>
    <property type="project" value="UniProtKB-KW"/>
</dbReference>
<dbReference type="Proteomes" id="UP000321947">
    <property type="component" value="Unassembled WGS sequence"/>
</dbReference>